<evidence type="ECO:0008006" key="4">
    <source>
        <dbReference type="Google" id="ProtNLM"/>
    </source>
</evidence>
<accession>A0A4D7AK38</accession>
<reference evidence="3" key="1">
    <citation type="submission" date="2018-12" db="EMBL/GenBank/DDBJ databases">
        <title>Dusodibacter welbiota gen. nov., sp. nov., isolated from human faeces and emended description of the Oscillibacter genus.</title>
        <authorList>
            <person name="Le Roy T."/>
            <person name="Van der Smissen P."/>
            <person name="Delzenne N."/>
            <person name="Muccioli G."/>
            <person name="Collet J.F."/>
            <person name="Cani P.D."/>
        </authorList>
    </citation>
    <scope>NUCLEOTIDE SEQUENCE [LARGE SCALE GENOMIC DNA]</scope>
    <source>
        <strain evidence="3">J115</strain>
    </source>
</reference>
<evidence type="ECO:0000313" key="2">
    <source>
        <dbReference type="EMBL" id="QCI59369.1"/>
    </source>
</evidence>
<dbReference type="Proteomes" id="UP000298642">
    <property type="component" value="Chromosome"/>
</dbReference>
<dbReference type="EMBL" id="CP034413">
    <property type="protein sequence ID" value="QCI59369.1"/>
    <property type="molecule type" value="Genomic_DNA"/>
</dbReference>
<name>A0A4D7AK38_9FIRM</name>
<feature type="chain" id="PRO_5039209688" description="PepSY domain-containing protein" evidence="1">
    <location>
        <begin position="24"/>
        <end position="99"/>
    </location>
</feature>
<proteinExistence type="predicted"/>
<sequence>MKNMSVKKIVAMIVGAAAVLAVAAVAAVLALRVDSAEAQQIALDTVGGGEIVSQEVSSEGLWNEYSYEIINGDTWYDIEISGFGSVTELESVSSQYPRG</sequence>
<dbReference type="RefSeq" id="WP_021749194.1">
    <property type="nucleotide sequence ID" value="NZ_CAUWCU010000009.1"/>
</dbReference>
<evidence type="ECO:0000313" key="3">
    <source>
        <dbReference type="Proteomes" id="UP000298642"/>
    </source>
</evidence>
<feature type="signal peptide" evidence="1">
    <location>
        <begin position="1"/>
        <end position="23"/>
    </location>
</feature>
<dbReference type="GeneID" id="89520820"/>
<dbReference type="KEGG" id="obj:EIO64_09235"/>
<dbReference type="AlphaFoldDB" id="A0A4D7AK38"/>
<keyword evidence="1" id="KW-0732">Signal</keyword>
<keyword evidence="3" id="KW-1185">Reference proteome</keyword>
<protein>
    <recommendedName>
        <fullName evidence="4">PepSY domain-containing protein</fullName>
    </recommendedName>
</protein>
<organism evidence="2 3">
    <name type="scientific">Dysosmobacter welbionis</name>
    <dbReference type="NCBI Taxonomy" id="2093857"/>
    <lineage>
        <taxon>Bacteria</taxon>
        <taxon>Bacillati</taxon>
        <taxon>Bacillota</taxon>
        <taxon>Clostridia</taxon>
        <taxon>Eubacteriales</taxon>
        <taxon>Oscillospiraceae</taxon>
        <taxon>Dysosmobacter</taxon>
    </lineage>
</organism>
<gene>
    <name evidence="2" type="ORF">EIO64_09235</name>
</gene>
<dbReference type="Gene3D" id="3.10.450.40">
    <property type="match status" value="1"/>
</dbReference>
<evidence type="ECO:0000256" key="1">
    <source>
        <dbReference type="SAM" id="SignalP"/>
    </source>
</evidence>